<dbReference type="InterPro" id="IPR043129">
    <property type="entry name" value="ATPase_NBD"/>
</dbReference>
<accession>A0AAW5UW28</accession>
<dbReference type="SUPFAM" id="SSF53067">
    <property type="entry name" value="Actin-like ATPase domain"/>
    <property type="match status" value="1"/>
</dbReference>
<proteinExistence type="predicted"/>
<keyword evidence="2" id="KW-0131">Cell cycle</keyword>
<gene>
    <name evidence="2" type="ORF">ONS98_06560</name>
</gene>
<keyword evidence="2" id="KW-0132">Cell division</keyword>
<dbReference type="GO" id="GO:0051301">
    <property type="term" value="P:cell division"/>
    <property type="evidence" value="ECO:0007669"/>
    <property type="project" value="UniProtKB-KW"/>
</dbReference>
<feature type="region of interest" description="Disordered" evidence="1">
    <location>
        <begin position="26"/>
        <end position="50"/>
    </location>
</feature>
<name>A0AAW5UW28_9BACT</name>
<comment type="caution">
    <text evidence="2">The sequence shown here is derived from an EMBL/GenBank/DDBJ whole genome shotgun (WGS) entry which is preliminary data.</text>
</comment>
<dbReference type="Proteomes" id="UP001209476">
    <property type="component" value="Unassembled WGS sequence"/>
</dbReference>
<dbReference type="RefSeq" id="WP_264911298.1">
    <property type="nucleotide sequence ID" value="NZ_JAPDUL010000001.1"/>
</dbReference>
<organism evidence="2 3">
    <name type="scientific">Segatella copri</name>
    <dbReference type="NCBI Taxonomy" id="165179"/>
    <lineage>
        <taxon>Bacteria</taxon>
        <taxon>Pseudomonadati</taxon>
        <taxon>Bacteroidota</taxon>
        <taxon>Bacteroidia</taxon>
        <taxon>Bacteroidales</taxon>
        <taxon>Prevotellaceae</taxon>
        <taxon>Segatella</taxon>
    </lineage>
</organism>
<sequence length="1133" mass="128802">MSKVFRLYKNGDNTFTDWHESASFPYSSENRDGKNGIDDPDGASSKNEITSIPSPFARIDLVKTAFVRVCQPDVNTKKINLDGNTIFHKMVSDTLDVGEIFFNIDKYSDKIEIVKWDSVAMISLLENSDKEGHRYLADALRKYMVSDAKAYNFNQLQDIYILNYKNGLNELDIIGATSPRTIFFSTANRLEDVSKEINFGQDRPFDSDFQPLYKRDKGYIKAWFVLAKSISDFAGLFPEVYEYLQMTLNKLDVNFRNELKGLTSSDPLATSNIQVSVNQQTNIVEVLGYPILKKLNEPIKGSDFEIVSKVKLEQMPLVLPVESGNMYANLHYTTALWGKDNRASYFDKQDDLNQRRLPNDGTIYPYLTIGDFLEDTIIQVPHSLNKKSFFDGNYDGTPNVEKSYLLPLKRRFFEFFSSVDLQNPLTDGSPMIKMENINDMSVKVYLRIPIKGNSNVKYVEYTKLYYGEGNAANPSRNEGAIVEADFTGFLMPNVMFANPNEALYKIGCVSTYSRKFQFSFYKGVNKLSVTHACRNKNGEDFYKAVTYTLYKENFDYIVLTDANNNQGVLVPIFAQQRGTEQFKFAVDLGTSNTHVEVMKNGDLEPHTFAYDVKDSPMVKMFETSPNAIQNFLQVHEELEEYDFLPFILGEESMFKFPTRTVLSHAKGVDWNNVILPYELVNIPFAYNKRMSNAYNDTPKDNIKWGKGQEQRYISVFIDCLMLMLRNKVVMNGGNLQQTDITWFYPISMSPKRVNLIRTTWNNAYHKYFGNGTTKSMTESSAPIQYFFRQNATATNLVSIDIGGGTTDIAFAKNGELQNVTSFKFASNDLFESSLDESLHNGIIDYFKKVVEDRIKDIDELKKILDTNTKPSNIASFFFSLPENPAAANLDRSVIDFDVLLRDDENFKIVFIIFYTAIIYHIAQILKLKSMPMPRHISFSGNGSKILRVITPENRLLAKFTCKIFQLLGVDGTEGKLEILGLGDAASSPKQATCKGALVTNQPLDEDRDKVVILKGDGTSFVGNDDTYDSINANYTSKTKEAVVKFFEFTLDKLNKEFNFDENFGVTPESLSLAKDVCKEDIDTFINRGMTLAKEDSNGQERISETLFFYPIKGVMNVLSRVINMSLTNEDNLK</sequence>
<reference evidence="2" key="1">
    <citation type="submission" date="2022-11" db="EMBL/GenBank/DDBJ databases">
        <title>Genomic repertoires linked with pathogenic potency of arthritogenic Prevotella copri isolated from the gut of rheumatoid arthritis patients.</title>
        <authorList>
            <person name="Nii T."/>
            <person name="Maeda Y."/>
            <person name="Motooka D."/>
            <person name="Naito M."/>
            <person name="Matsumoto Y."/>
            <person name="Ogawa T."/>
            <person name="Oguro-Igashira E."/>
            <person name="Kishikawa T."/>
            <person name="Yamashita M."/>
            <person name="Koizumi S."/>
            <person name="Kurakawa T."/>
            <person name="Okumura R."/>
            <person name="Kayama H."/>
            <person name="Murakami M."/>
            <person name="Sakaguchi T."/>
            <person name="Das B."/>
            <person name="Nakamura S."/>
            <person name="Okada Y."/>
            <person name="Kumanogoh A."/>
            <person name="Takeda K."/>
        </authorList>
    </citation>
    <scope>NUCLEOTIDE SEQUENCE</scope>
    <source>
        <strain evidence="2">RA-N001-16</strain>
    </source>
</reference>
<evidence type="ECO:0000313" key="3">
    <source>
        <dbReference type="Proteomes" id="UP001209476"/>
    </source>
</evidence>
<evidence type="ECO:0000256" key="1">
    <source>
        <dbReference type="SAM" id="MobiDB-lite"/>
    </source>
</evidence>
<dbReference type="EMBL" id="JAPDUM010000001">
    <property type="protein sequence ID" value="MCW4164887.1"/>
    <property type="molecule type" value="Genomic_DNA"/>
</dbReference>
<dbReference type="AlphaFoldDB" id="A0AAW5UW28"/>
<evidence type="ECO:0000313" key="2">
    <source>
        <dbReference type="EMBL" id="MCW4164887.1"/>
    </source>
</evidence>
<protein>
    <submittedName>
        <fullName evidence="2">Cell division FtsA domain-containing protein</fullName>
    </submittedName>
</protein>